<protein>
    <recommendedName>
        <fullName evidence="10">U4/U6.U5 tri-snRNP-associated protein 1</fullName>
    </recommendedName>
</protein>
<feature type="region of interest" description="Disordered" evidence="6">
    <location>
        <begin position="1"/>
        <end position="59"/>
    </location>
</feature>
<dbReference type="Proteomes" id="UP000015101">
    <property type="component" value="Unassembled WGS sequence"/>
</dbReference>
<dbReference type="GeneID" id="20194566"/>
<keyword evidence="3" id="KW-0507">mRNA processing</keyword>
<keyword evidence="9" id="KW-1185">Reference proteome</keyword>
<keyword evidence="5" id="KW-0539">Nucleus</keyword>
<evidence type="ECO:0000256" key="3">
    <source>
        <dbReference type="ARBA" id="ARBA00022664"/>
    </source>
</evidence>
<proteinExistence type="inferred from homology"/>
<dbReference type="GO" id="GO:0000481">
    <property type="term" value="P:maturation of 5S rRNA"/>
    <property type="evidence" value="ECO:0000318"/>
    <property type="project" value="GO_Central"/>
</dbReference>
<comment type="subcellular location">
    <subcellularLocation>
        <location evidence="1">Nucleus</location>
    </subcellularLocation>
</comment>
<dbReference type="CTD" id="20194566"/>
<dbReference type="EMBL" id="KB097552">
    <property type="protein sequence ID" value="ESN94957.1"/>
    <property type="molecule type" value="Genomic_DNA"/>
</dbReference>
<dbReference type="Pfam" id="PF19252">
    <property type="entry name" value="HIND"/>
    <property type="match status" value="1"/>
</dbReference>
<organism evidence="8 9">
    <name type="scientific">Helobdella robusta</name>
    <name type="common">Californian leech</name>
    <dbReference type="NCBI Taxonomy" id="6412"/>
    <lineage>
        <taxon>Eukaryota</taxon>
        <taxon>Metazoa</taxon>
        <taxon>Spiralia</taxon>
        <taxon>Lophotrochozoa</taxon>
        <taxon>Annelida</taxon>
        <taxon>Clitellata</taxon>
        <taxon>Hirudinea</taxon>
        <taxon>Rhynchobdellida</taxon>
        <taxon>Glossiphoniidae</taxon>
        <taxon>Helobdella</taxon>
    </lineage>
</organism>
<evidence type="ECO:0000256" key="6">
    <source>
        <dbReference type="SAM" id="MobiDB-lite"/>
    </source>
</evidence>
<feature type="compositionally biased region" description="Basic and acidic residues" evidence="6">
    <location>
        <begin position="74"/>
        <end position="98"/>
    </location>
</feature>
<dbReference type="PANTHER" id="PTHR14152">
    <property type="entry name" value="SQUAMOUS CELL CARCINOMA ANTIGEN RECOGNISED BY CYTOTOXIC T LYMPHOCYTES"/>
    <property type="match status" value="1"/>
</dbReference>
<dbReference type="GO" id="GO:0046540">
    <property type="term" value="C:U4/U6 x U5 tri-snRNP complex"/>
    <property type="evidence" value="ECO:0000318"/>
    <property type="project" value="GO_Central"/>
</dbReference>
<dbReference type="InterPro" id="IPR005011">
    <property type="entry name" value="SNU66/SART1"/>
</dbReference>
<evidence type="ECO:0000256" key="1">
    <source>
        <dbReference type="ARBA" id="ARBA00004123"/>
    </source>
</evidence>
<feature type="compositionally biased region" description="Basic and acidic residues" evidence="6">
    <location>
        <begin position="10"/>
        <end position="19"/>
    </location>
</feature>
<keyword evidence="4" id="KW-0508">mRNA splicing</keyword>
<gene>
    <name evidence="8" type="primary">20194566</name>
    <name evidence="7" type="ORF">HELRODRAFT_102759</name>
</gene>
<dbReference type="RefSeq" id="XP_009026858.1">
    <property type="nucleotide sequence ID" value="XM_009028610.1"/>
</dbReference>
<reference evidence="9" key="1">
    <citation type="submission" date="2012-12" db="EMBL/GenBank/DDBJ databases">
        <authorList>
            <person name="Hellsten U."/>
            <person name="Grimwood J."/>
            <person name="Chapman J.A."/>
            <person name="Shapiro H."/>
            <person name="Aerts A."/>
            <person name="Otillar R.P."/>
            <person name="Terry A.Y."/>
            <person name="Boore J.L."/>
            <person name="Simakov O."/>
            <person name="Marletaz F."/>
            <person name="Cho S.-J."/>
            <person name="Edsinger-Gonzales E."/>
            <person name="Havlak P."/>
            <person name="Kuo D.-H."/>
            <person name="Larsson T."/>
            <person name="Lv J."/>
            <person name="Arendt D."/>
            <person name="Savage R."/>
            <person name="Osoegawa K."/>
            <person name="de Jong P."/>
            <person name="Lindberg D.R."/>
            <person name="Seaver E.C."/>
            <person name="Weisblat D.A."/>
            <person name="Putnam N.H."/>
            <person name="Grigoriev I.V."/>
            <person name="Rokhsar D.S."/>
        </authorList>
    </citation>
    <scope>NUCLEOTIDE SEQUENCE</scope>
</reference>
<dbReference type="OMA" id="KRRDYTG"/>
<dbReference type="KEGG" id="hro:HELRODRAFT_102759"/>
<dbReference type="EnsemblMetazoa" id="HelroT102759">
    <property type="protein sequence ID" value="HelroP102759"/>
    <property type="gene ID" value="HelroG102759"/>
</dbReference>
<feature type="compositionally biased region" description="Basic and acidic residues" evidence="6">
    <location>
        <begin position="29"/>
        <end position="55"/>
    </location>
</feature>
<dbReference type="Pfam" id="PF03343">
    <property type="entry name" value="SART-1"/>
    <property type="match status" value="1"/>
</dbReference>
<dbReference type="FunCoup" id="T1EDB4">
    <property type="interactions" value="1670"/>
</dbReference>
<comment type="similarity">
    <text evidence="2">Belongs to the SNU66/SART1 family.</text>
</comment>
<evidence type="ECO:0000313" key="7">
    <source>
        <dbReference type="EMBL" id="ESN94957.1"/>
    </source>
</evidence>
<evidence type="ECO:0000313" key="9">
    <source>
        <dbReference type="Proteomes" id="UP000015101"/>
    </source>
</evidence>
<dbReference type="STRING" id="6412.T1EDB4"/>
<dbReference type="HOGENOM" id="CLU_009379_3_0_1"/>
<dbReference type="PANTHER" id="PTHR14152:SF5">
    <property type="entry name" value="U4_U6.U5 TRI-SNRNP-ASSOCIATED PROTEIN 1"/>
    <property type="match status" value="1"/>
</dbReference>
<feature type="region of interest" description="Disordered" evidence="6">
    <location>
        <begin position="71"/>
        <end position="98"/>
    </location>
</feature>
<dbReference type="GO" id="GO:0045292">
    <property type="term" value="P:mRNA cis splicing, via spliceosome"/>
    <property type="evidence" value="ECO:0000318"/>
    <property type="project" value="GO_Central"/>
</dbReference>
<evidence type="ECO:0000256" key="4">
    <source>
        <dbReference type="ARBA" id="ARBA00023187"/>
    </source>
</evidence>
<dbReference type="InterPro" id="IPR045347">
    <property type="entry name" value="HIND"/>
</dbReference>
<evidence type="ECO:0000256" key="5">
    <source>
        <dbReference type="ARBA" id="ARBA00023242"/>
    </source>
</evidence>
<dbReference type="EMBL" id="AMQM01006994">
    <property type="status" value="NOT_ANNOTATED_CDS"/>
    <property type="molecule type" value="Genomic_DNA"/>
</dbReference>
<reference evidence="7 9" key="2">
    <citation type="journal article" date="2013" name="Nature">
        <title>Insights into bilaterian evolution from three spiralian genomes.</title>
        <authorList>
            <person name="Simakov O."/>
            <person name="Marletaz F."/>
            <person name="Cho S.J."/>
            <person name="Edsinger-Gonzales E."/>
            <person name="Havlak P."/>
            <person name="Hellsten U."/>
            <person name="Kuo D.H."/>
            <person name="Larsson T."/>
            <person name="Lv J."/>
            <person name="Arendt D."/>
            <person name="Savage R."/>
            <person name="Osoegawa K."/>
            <person name="de Jong P."/>
            <person name="Grimwood J."/>
            <person name="Chapman J.A."/>
            <person name="Shapiro H."/>
            <person name="Aerts A."/>
            <person name="Otillar R.P."/>
            <person name="Terry A.Y."/>
            <person name="Boore J.L."/>
            <person name="Grigoriev I.V."/>
            <person name="Lindberg D.R."/>
            <person name="Seaver E.C."/>
            <person name="Weisblat D.A."/>
            <person name="Putnam N.H."/>
            <person name="Rokhsar D.S."/>
        </authorList>
    </citation>
    <scope>NUCLEOTIDE SEQUENCE</scope>
</reference>
<dbReference type="InParanoid" id="T1EDB4"/>
<sequence length="705" mass="80883">MGSTKKHKKDRDSNNEERNHKHKRRRSRTPREESRQKEQDVKKESPEIEQGHEKLSLSIEETNKLRAKLGLKLLELDDNKSDKKSEEKKDVHVPAHNIADLKRTEEIRERLKQAKEKRRIDNSMAKIKPLTEDGDESVLAWVEKSRRLDQERKQADERAKMLDEMDKDFGVDDLIKSEFNKISARKQYRSKDLQGLKIEHSDGNFKENKEVILTLKDKLILDEDDEDVLINVNMVDDEKAAKNVENKKARPTYNPYDEPEYDEFGNIKQKELLDKYDEEIYGAKKTFITIDNSGKIDNSWKEKMACEAESSRLDKIKDNLILKKPIIASEYYTAAEMESFKKPSKKVRKLRKRAKLTADDLLADEMEHTKMKSEIGAPAIKKQKIPGLDSVNIGLMEDDEDDILGPDDDLSGVVIEEDTAQLELELAIEKARKLKTQKSATSLLDIVSVIKSEPSSFDYGSSAVVMNSTAEFCRSLGDLPQSAMSSLKKNDEDDEDNMDDDDEFRGKGWQSVEIDEKPVNLKEQEVHVLDEEPIVNQGIGAALKLASKKGYLDSIVNKQISAPRHSKLEAQNYSIEDKRMDDLDDKYSRKRDRYSGSGPVVEFKEKDGYRPEIKLEYVDDAGKEMSKKEAFRYLSHKFHGKGSGKKKLEKRMKKAEDDVLMRMMSSTDTPLNTLQLLQERQKVDKVPYIILSGTKGLTSSIITKT</sequence>
<name>T1EDB4_HELRO</name>
<evidence type="ECO:0008006" key="10">
    <source>
        <dbReference type="Google" id="ProtNLM"/>
    </source>
</evidence>
<dbReference type="AlphaFoldDB" id="T1EDB4"/>
<dbReference type="eggNOG" id="KOG2217">
    <property type="taxonomic scope" value="Eukaryota"/>
</dbReference>
<accession>T1EDB4</accession>
<evidence type="ECO:0000256" key="2">
    <source>
        <dbReference type="ARBA" id="ARBA00006076"/>
    </source>
</evidence>
<evidence type="ECO:0000313" key="8">
    <source>
        <dbReference type="EnsemblMetazoa" id="HelroP102759"/>
    </source>
</evidence>
<reference evidence="8" key="3">
    <citation type="submission" date="2015-06" db="UniProtKB">
        <authorList>
            <consortium name="EnsemblMetazoa"/>
        </authorList>
    </citation>
    <scope>IDENTIFICATION</scope>
</reference>
<dbReference type="OrthoDB" id="5583at2759"/>